<dbReference type="PROSITE" id="PS00092">
    <property type="entry name" value="N6_MTASE"/>
    <property type="match status" value="1"/>
</dbReference>
<sequence length="840" mass="93334">MTISVDVPGSSDGLLARVEARRRQASADLSATSRRQLGQFFTPRKVAELIAAQPRLDQVSTISVLDPGAGAGVLTAALVARVIRERPDLKIAVTAVEVDETLVATLHETLDDCRNTASDHGVELTFNLVNDDFINWGTAHAGGSLSAFSGDTRYDVVIQNPPYGKLTRSSSARHSLAMLGVEVPNLYAAFVALASRLLAPNGQLVAITPRSFCNGTYFRDFRKELLRMVGIDTICVFHERGTLFADSAVLQETVIFSATGGHRPEKVKIATGRGYDDAIYERSVPYEEVVHPGDPEKFLRIPTDGDDDTISSFVAKLPVTLQDLQLSASTGRVVDFRATEYLHAQPKTGTVPLIYPQHFKQGCINWPLQDFKKNNAIAHNAATEKLLLPRGYYVLVKRLSSKEEARRVVACVFRAEDSPTSMVGFENHLNVIHSQNHGISPLLAIGLTAWLNSEKLDLYFRQFSGHTQVNATDLRNMRYPDHETLVRLGAMLEGKKWPKQHELDQLVEQVVLGIEQQDVAGDGDVGKVQGDSVAQASQLLKALNFDAERSNERSSLVLLALANLRPGQPWPEATNPILRTVDIMDFLRQHHGKDYKPNTRETIRRRTLHQFAEPAYLIQQNPDNPLRPVNSPKWCYQLTDRAIALIRLFGTEQFEAELEGYLAELPGLQATYAADRAMNLIPLTWPGGMELKLSPGGQNELLREMIENFCPRFTPGGKALYIGDAKKKMLRFEKEAFADLGLAFDKHGKMPDLVVYLPDKNWLVLMEAASNHGPVDAKRHGELQTLFAGSTAGLVFVSCFPSRVEMRKELKNIAWETEVWCADAPTHMIHFNGERFLGPY</sequence>
<protein>
    <recommendedName>
        <fullName evidence="2">site-specific DNA-methyltransferase (adenine-specific)</fullName>
        <ecNumber evidence="2">2.1.1.72</ecNumber>
    </recommendedName>
</protein>
<evidence type="ECO:0000256" key="2">
    <source>
        <dbReference type="ARBA" id="ARBA00011900"/>
    </source>
</evidence>
<dbReference type="CDD" id="cd02440">
    <property type="entry name" value="AdoMet_MTases"/>
    <property type="match status" value="1"/>
</dbReference>
<feature type="domain" description="BsuBI/PstI restriction endonuclease" evidence="7">
    <location>
        <begin position="682"/>
        <end position="834"/>
    </location>
</feature>
<dbReference type="PRINTS" id="PR00507">
    <property type="entry name" value="N12N6MTFRASE"/>
</dbReference>
<gene>
    <name evidence="10" type="ORF">CKY47_07830</name>
</gene>
<dbReference type="Pfam" id="PF07669">
    <property type="entry name" value="Eco57I"/>
    <property type="match status" value="1"/>
</dbReference>
<evidence type="ECO:0000259" key="9">
    <source>
        <dbReference type="Pfam" id="PF17728"/>
    </source>
</evidence>
<dbReference type="InterPro" id="IPR050953">
    <property type="entry name" value="N4_N6_ade-DNA_methylase"/>
</dbReference>
<evidence type="ECO:0000256" key="3">
    <source>
        <dbReference type="ARBA" id="ARBA00022603"/>
    </source>
</evidence>
<dbReference type="Gene3D" id="3.40.1350.80">
    <property type="match status" value="1"/>
</dbReference>
<dbReference type="PANTHER" id="PTHR33841:SF5">
    <property type="entry name" value="DNA METHYLASE (MODIFICATION METHYLASE) (METHYLTRANSFERASE)-RELATED"/>
    <property type="match status" value="1"/>
</dbReference>
<evidence type="ECO:0000313" key="11">
    <source>
        <dbReference type="Proteomes" id="UP001225605"/>
    </source>
</evidence>
<dbReference type="PANTHER" id="PTHR33841">
    <property type="entry name" value="DNA METHYLTRANSFERASE YEEA-RELATED"/>
    <property type="match status" value="1"/>
</dbReference>
<comment type="catalytic activity">
    <reaction evidence="6">
        <text>a 2'-deoxyadenosine in DNA + S-adenosyl-L-methionine = an N(6)-methyl-2'-deoxyadenosine in DNA + S-adenosyl-L-homocysteine + H(+)</text>
        <dbReference type="Rhea" id="RHEA:15197"/>
        <dbReference type="Rhea" id="RHEA-COMP:12418"/>
        <dbReference type="Rhea" id="RHEA-COMP:12419"/>
        <dbReference type="ChEBI" id="CHEBI:15378"/>
        <dbReference type="ChEBI" id="CHEBI:57856"/>
        <dbReference type="ChEBI" id="CHEBI:59789"/>
        <dbReference type="ChEBI" id="CHEBI:90615"/>
        <dbReference type="ChEBI" id="CHEBI:90616"/>
        <dbReference type="EC" id="2.1.1.72"/>
    </reaction>
</comment>
<keyword evidence="3" id="KW-0489">Methyltransferase</keyword>
<evidence type="ECO:0000256" key="5">
    <source>
        <dbReference type="ARBA" id="ARBA00022691"/>
    </source>
</evidence>
<dbReference type="EC" id="2.1.1.72" evidence="2"/>
<comment type="caution">
    <text evidence="10">The sequence shown here is derived from an EMBL/GenBank/DDBJ whole genome shotgun (WGS) entry which is preliminary data.</text>
</comment>
<dbReference type="Gene3D" id="3.40.50.150">
    <property type="entry name" value="Vaccinia Virus protein VP39"/>
    <property type="match status" value="1"/>
</dbReference>
<keyword evidence="11" id="KW-1185">Reference proteome</keyword>
<evidence type="ECO:0000313" key="10">
    <source>
        <dbReference type="EMBL" id="MDQ2583893.1"/>
    </source>
</evidence>
<dbReference type="InterPro" id="IPR011639">
    <property type="entry name" value="MethylTrfase_TaqI-like_dom"/>
</dbReference>
<dbReference type="Pfam" id="PF17728">
    <property type="entry name" value="BsuBI_PstI_RE_N"/>
    <property type="match status" value="1"/>
</dbReference>
<dbReference type="InterPro" id="IPR029063">
    <property type="entry name" value="SAM-dependent_MTases_sf"/>
</dbReference>
<dbReference type="Pfam" id="PF06616">
    <property type="entry name" value="BsuBI_PstI_RE"/>
    <property type="match status" value="1"/>
</dbReference>
<keyword evidence="5" id="KW-0949">S-adenosyl-L-methionine</keyword>
<evidence type="ECO:0000259" key="7">
    <source>
        <dbReference type="Pfam" id="PF06616"/>
    </source>
</evidence>
<dbReference type="InterPro" id="IPR041454">
    <property type="entry name" value="BsuBI/PstI_N"/>
</dbReference>
<feature type="domain" description="Type II methyltransferase M.TaqI-like" evidence="8">
    <location>
        <begin position="127"/>
        <end position="238"/>
    </location>
</feature>
<comment type="similarity">
    <text evidence="1">Belongs to the N(4)/N(6)-methyltransferase family.</text>
</comment>
<organism evidence="10 11">
    <name type="scientific">Saccharothrix yanglingensis</name>
    <dbReference type="NCBI Taxonomy" id="659496"/>
    <lineage>
        <taxon>Bacteria</taxon>
        <taxon>Bacillati</taxon>
        <taxon>Actinomycetota</taxon>
        <taxon>Actinomycetes</taxon>
        <taxon>Pseudonocardiales</taxon>
        <taxon>Pseudonocardiaceae</taxon>
        <taxon>Saccharothrix</taxon>
    </lineage>
</organism>
<dbReference type="Gene3D" id="1.10.10.1820">
    <property type="entry name" value="BsuBI/PstI restriction endonuclease-like"/>
    <property type="match status" value="1"/>
</dbReference>
<dbReference type="InterPro" id="IPR002052">
    <property type="entry name" value="DNA_methylase_N6_adenine_CS"/>
</dbReference>
<dbReference type="RefSeq" id="WP_306745018.1">
    <property type="nucleotide sequence ID" value="NZ_NSDM01000003.1"/>
</dbReference>
<feature type="domain" description="BsuBI/PstI restriction endonuclease HTH" evidence="9">
    <location>
        <begin position="532"/>
        <end position="668"/>
    </location>
</feature>
<keyword evidence="4" id="KW-0808">Transferase</keyword>
<reference evidence="10 11" key="1">
    <citation type="submission" date="2017-06" db="EMBL/GenBank/DDBJ databases">
        <title>Cultured bacterium strain Saccharothrix yanglingensis Hhs.015.</title>
        <authorList>
            <person name="Xia Y."/>
        </authorList>
    </citation>
    <scope>NUCLEOTIDE SEQUENCE [LARGE SCALE GENOMIC DNA]</scope>
    <source>
        <strain evidence="10 11">Hhs.015</strain>
    </source>
</reference>
<dbReference type="InterPro" id="IPR041963">
    <property type="entry name" value="BsuBI/PstI_C_sf"/>
</dbReference>
<evidence type="ECO:0000256" key="1">
    <source>
        <dbReference type="ARBA" id="ARBA00006594"/>
    </source>
</evidence>
<accession>A0ABU0WWL9</accession>
<dbReference type="InterPro" id="IPR041962">
    <property type="entry name" value="BsuBI/PstI_N_sf"/>
</dbReference>
<dbReference type="InterPro" id="IPR009528">
    <property type="entry name" value="Restrct_endonuc_II_BsuBI_C"/>
</dbReference>
<evidence type="ECO:0000259" key="8">
    <source>
        <dbReference type="Pfam" id="PF07669"/>
    </source>
</evidence>
<dbReference type="EMBL" id="NSDM01000003">
    <property type="protein sequence ID" value="MDQ2583893.1"/>
    <property type="molecule type" value="Genomic_DNA"/>
</dbReference>
<evidence type="ECO:0000256" key="4">
    <source>
        <dbReference type="ARBA" id="ARBA00022679"/>
    </source>
</evidence>
<evidence type="ECO:0000256" key="6">
    <source>
        <dbReference type="ARBA" id="ARBA00047942"/>
    </source>
</evidence>
<name>A0ABU0WWL9_9PSEU</name>
<dbReference type="SUPFAM" id="SSF53335">
    <property type="entry name" value="S-adenosyl-L-methionine-dependent methyltransferases"/>
    <property type="match status" value="1"/>
</dbReference>
<proteinExistence type="inferred from homology"/>
<dbReference type="Proteomes" id="UP001225605">
    <property type="component" value="Unassembled WGS sequence"/>
</dbReference>